<keyword evidence="2 5" id="KW-0808">Transferase</keyword>
<dbReference type="InterPro" id="IPR051259">
    <property type="entry name" value="rRNA_Methyltransferase"/>
</dbReference>
<dbReference type="Pfam" id="PF04705">
    <property type="entry name" value="TSNR_N"/>
    <property type="match status" value="1"/>
</dbReference>
<keyword evidence="1 5" id="KW-0489">Methyltransferase</keyword>
<dbReference type="Gene3D" id="3.30.1330.30">
    <property type="match status" value="1"/>
</dbReference>
<organism evidence="5 6">
    <name type="scientific">Agromyces cerinus subsp. cerinus</name>
    <dbReference type="NCBI Taxonomy" id="232089"/>
    <lineage>
        <taxon>Bacteria</taxon>
        <taxon>Bacillati</taxon>
        <taxon>Actinomycetota</taxon>
        <taxon>Actinomycetes</taxon>
        <taxon>Micrococcales</taxon>
        <taxon>Microbacteriaceae</taxon>
        <taxon>Agromyces</taxon>
    </lineage>
</organism>
<dbReference type="InterPro" id="IPR029026">
    <property type="entry name" value="tRNA_m1G_MTases_N"/>
</dbReference>
<protein>
    <submittedName>
        <fullName evidence="5">RNA methyltransferase, TrmH family</fullName>
    </submittedName>
</protein>
<dbReference type="PANTHER" id="PTHR43191">
    <property type="entry name" value="RRNA METHYLTRANSFERASE 3"/>
    <property type="match status" value="1"/>
</dbReference>
<dbReference type="GO" id="GO:0003723">
    <property type="term" value="F:RNA binding"/>
    <property type="evidence" value="ECO:0007669"/>
    <property type="project" value="InterPro"/>
</dbReference>
<dbReference type="STRING" id="232089.SAMN05443544_1437"/>
<evidence type="ECO:0000259" key="3">
    <source>
        <dbReference type="Pfam" id="PF00588"/>
    </source>
</evidence>
<feature type="domain" description="Thiostrepton-resistance methylase N-terminal" evidence="4">
    <location>
        <begin position="20"/>
        <end position="125"/>
    </location>
</feature>
<dbReference type="InterPro" id="IPR006795">
    <property type="entry name" value="Thiostrepton-R_Mease_TSNR_N"/>
</dbReference>
<dbReference type="SUPFAM" id="SSF75217">
    <property type="entry name" value="alpha/beta knot"/>
    <property type="match status" value="1"/>
</dbReference>
<accession>A0A1N6ET06</accession>
<evidence type="ECO:0000313" key="6">
    <source>
        <dbReference type="Proteomes" id="UP000184699"/>
    </source>
</evidence>
<dbReference type="PANTHER" id="PTHR43191:SF2">
    <property type="entry name" value="RRNA METHYLTRANSFERASE 3, MITOCHONDRIAL"/>
    <property type="match status" value="1"/>
</dbReference>
<dbReference type="OrthoDB" id="9785673at2"/>
<dbReference type="InterPro" id="IPR001537">
    <property type="entry name" value="SpoU_MeTrfase"/>
</dbReference>
<keyword evidence="6" id="KW-1185">Reference proteome</keyword>
<dbReference type="InterPro" id="IPR029064">
    <property type="entry name" value="Ribosomal_eL30-like_sf"/>
</dbReference>
<sequence length="276" mass="29142">MAAATSTRATTFAPATVQRIDSARHPAARRIADVLRSRSERPKVFVLDDLENIEQAVACGVELDGLYATESSVANGPPALIGVDPDVPVHVIDDAVARSLFGEQKHSRIFALAHSPRSPRLSDLIETTGDIIVLDGVRLVGNIGAITRTACALGAAGIVLLESGLRTTLDRRLIRASRGLVFATPVILASRAECADFIQREQLSVAALSADAVDALSSIGAVTRRLAIVLGGERDGVSSELDALTAHRYAIPMSPNVESLNVSVAAGLALYEHRSR</sequence>
<dbReference type="Pfam" id="PF00588">
    <property type="entry name" value="SpoU_methylase"/>
    <property type="match status" value="1"/>
</dbReference>
<evidence type="ECO:0000256" key="1">
    <source>
        <dbReference type="ARBA" id="ARBA00022603"/>
    </source>
</evidence>
<dbReference type="GO" id="GO:0008649">
    <property type="term" value="F:rRNA methyltransferase activity"/>
    <property type="evidence" value="ECO:0007669"/>
    <property type="project" value="InterPro"/>
</dbReference>
<evidence type="ECO:0000259" key="4">
    <source>
        <dbReference type="Pfam" id="PF04705"/>
    </source>
</evidence>
<gene>
    <name evidence="5" type="ORF">SAMN05443544_1437</name>
</gene>
<dbReference type="GO" id="GO:0046677">
    <property type="term" value="P:response to antibiotic"/>
    <property type="evidence" value="ECO:0007669"/>
    <property type="project" value="InterPro"/>
</dbReference>
<evidence type="ECO:0000313" key="5">
    <source>
        <dbReference type="EMBL" id="SIN86165.1"/>
    </source>
</evidence>
<dbReference type="RefSeq" id="WP_074259684.1">
    <property type="nucleotide sequence ID" value="NZ_FSRJ01000002.1"/>
</dbReference>
<dbReference type="Gene3D" id="3.40.1280.10">
    <property type="match status" value="1"/>
</dbReference>
<feature type="domain" description="tRNA/rRNA methyltransferase SpoU type" evidence="3">
    <location>
        <begin position="131"/>
        <end position="271"/>
    </location>
</feature>
<evidence type="ECO:0000256" key="2">
    <source>
        <dbReference type="ARBA" id="ARBA00022679"/>
    </source>
</evidence>
<dbReference type="InterPro" id="IPR029028">
    <property type="entry name" value="Alpha/beta_knot_MTases"/>
</dbReference>
<dbReference type="Proteomes" id="UP000184699">
    <property type="component" value="Unassembled WGS sequence"/>
</dbReference>
<dbReference type="EMBL" id="FSRJ01000002">
    <property type="protein sequence ID" value="SIN86165.1"/>
    <property type="molecule type" value="Genomic_DNA"/>
</dbReference>
<reference evidence="6" key="1">
    <citation type="submission" date="2016-11" db="EMBL/GenBank/DDBJ databases">
        <authorList>
            <person name="Varghese N."/>
            <person name="Submissions S."/>
        </authorList>
    </citation>
    <scope>NUCLEOTIDE SEQUENCE [LARGE SCALE GENOMIC DNA]</scope>
    <source>
        <strain evidence="6">DSM 8595</strain>
    </source>
</reference>
<proteinExistence type="predicted"/>
<name>A0A1N6ET06_9MICO</name>
<dbReference type="AlphaFoldDB" id="A0A1N6ET06"/>